<dbReference type="Proteomes" id="UP000595001">
    <property type="component" value="Chromosome"/>
</dbReference>
<dbReference type="EMBL" id="CP065856">
    <property type="protein sequence ID" value="QPV64503.1"/>
    <property type="molecule type" value="Genomic_DNA"/>
</dbReference>
<dbReference type="KEGG" id="hlt:I7X12_07795"/>
<dbReference type="GeneID" id="60588386"/>
<sequence>MSSNRGNTKAIYALLYEYAISAEKEVVLDNMAKNATMMERIEDNFDVLLVAILTLGFGTVTGNFGDFAVYLSDAATATFSMSGQFWATSGTTPTVISWGGALAIAAGALIFLTNLGIEHIANRPKGMEPMEYALALGVVGLPTVLELDLLNIHTDYVAGSPAVGLLFLGATVVGAIVLSFSDRS</sequence>
<dbReference type="SUPFAM" id="SSF52218">
    <property type="entry name" value="Flavoproteins"/>
    <property type="match status" value="1"/>
</dbReference>
<evidence type="ECO:0000313" key="2">
    <source>
        <dbReference type="EMBL" id="QPV64503.1"/>
    </source>
</evidence>
<keyword evidence="1" id="KW-0472">Membrane</keyword>
<feature type="transmembrane region" description="Helical" evidence="1">
    <location>
        <begin position="129"/>
        <end position="145"/>
    </location>
</feature>
<feature type="transmembrane region" description="Helical" evidence="1">
    <location>
        <begin position="47"/>
        <end position="71"/>
    </location>
</feature>
<feature type="transmembrane region" description="Helical" evidence="1">
    <location>
        <begin position="157"/>
        <end position="180"/>
    </location>
</feature>
<protein>
    <submittedName>
        <fullName evidence="2">Uncharacterized protein</fullName>
    </submittedName>
</protein>
<dbReference type="InterPro" id="IPR058336">
    <property type="entry name" value="VP3-like_halobact-type"/>
</dbReference>
<keyword evidence="1" id="KW-0812">Transmembrane</keyword>
<dbReference type="AlphaFoldDB" id="A0A7T3G1B6"/>
<evidence type="ECO:0000256" key="1">
    <source>
        <dbReference type="SAM" id="Phobius"/>
    </source>
</evidence>
<dbReference type="RefSeq" id="WP_198063272.1">
    <property type="nucleotide sequence ID" value="NZ_CP065856.1"/>
</dbReference>
<reference evidence="2 3" key="1">
    <citation type="submission" date="2020-12" db="EMBL/GenBank/DDBJ databases">
        <title>Halosimplex halophilum sp. nov. and Halosimplex salinum sp. nov., two new members of the genus Halosimplex.</title>
        <authorList>
            <person name="Cui H.L."/>
        </authorList>
    </citation>
    <scope>NUCLEOTIDE SEQUENCE [LARGE SCALE GENOMIC DNA]</scope>
    <source>
        <strain evidence="2 3">YGH94</strain>
    </source>
</reference>
<evidence type="ECO:0000313" key="3">
    <source>
        <dbReference type="Proteomes" id="UP000595001"/>
    </source>
</evidence>
<organism evidence="2 3">
    <name type="scientific">Halosimplex litoreum</name>
    <dbReference type="NCBI Taxonomy" id="1198301"/>
    <lineage>
        <taxon>Archaea</taxon>
        <taxon>Methanobacteriati</taxon>
        <taxon>Methanobacteriota</taxon>
        <taxon>Stenosarchaea group</taxon>
        <taxon>Halobacteria</taxon>
        <taxon>Halobacteriales</taxon>
        <taxon>Haloarculaceae</taxon>
        <taxon>Halosimplex</taxon>
    </lineage>
</organism>
<keyword evidence="3" id="KW-1185">Reference proteome</keyword>
<keyword evidence="1" id="KW-1133">Transmembrane helix</keyword>
<proteinExistence type="predicted"/>
<feature type="transmembrane region" description="Helical" evidence="1">
    <location>
        <begin position="95"/>
        <end position="117"/>
    </location>
</feature>
<dbReference type="InterPro" id="IPR029039">
    <property type="entry name" value="Flavoprotein-like_sf"/>
</dbReference>
<gene>
    <name evidence="2" type="ORF">I7X12_07795</name>
</gene>
<name>A0A7T3G1B6_9EURY</name>
<dbReference type="Pfam" id="PF26064">
    <property type="entry name" value="DUF8023"/>
    <property type="match status" value="1"/>
</dbReference>
<accession>A0A7T3G1B6</accession>